<feature type="compositionally biased region" description="Low complexity" evidence="1">
    <location>
        <begin position="123"/>
        <end position="143"/>
    </location>
</feature>
<protein>
    <submittedName>
        <fullName evidence="2">Uncharacterized protein</fullName>
    </submittedName>
</protein>
<reference evidence="2" key="1">
    <citation type="submission" date="2021-10" db="EMBL/GenBank/DDBJ databases">
        <authorList>
            <person name="Dean J.D."/>
            <person name="Kim M.K."/>
            <person name="Newey C.N."/>
            <person name="Stoker T.S."/>
            <person name="Thompson D.W."/>
            <person name="Grose J.H."/>
        </authorList>
    </citation>
    <scope>NUCLEOTIDE SEQUENCE</scope>
    <source>
        <strain evidence="2">BT635</strain>
    </source>
</reference>
<name>A0ABS8ADW4_9BACT</name>
<keyword evidence="3" id="KW-1185">Reference proteome</keyword>
<proteinExistence type="predicted"/>
<sequence length="177" mass="18418">MKSSQQVLTAQLTTAVAPHIGPAGAVPASKAVAKTLRQLSGQLLKQQARQVKADARAARPTKKMVRQQLAGELTNLLQPLLGGPEEAAKAVRKSVLQLAGLVLKQRRRQQDKPAAKAARKPATRVAVPTAAATPKAEAKATSARPAPRQALAPKRPAVKPRPAPVATIGSMAVAAPE</sequence>
<dbReference type="EMBL" id="JAJADQ010000004">
    <property type="protein sequence ID" value="MCB2377907.1"/>
    <property type="molecule type" value="Genomic_DNA"/>
</dbReference>
<organism evidence="2 3">
    <name type="scientific">Hymenobacter nitidus</name>
    <dbReference type="NCBI Taxonomy" id="2880929"/>
    <lineage>
        <taxon>Bacteria</taxon>
        <taxon>Pseudomonadati</taxon>
        <taxon>Bacteroidota</taxon>
        <taxon>Cytophagia</taxon>
        <taxon>Cytophagales</taxon>
        <taxon>Hymenobacteraceae</taxon>
        <taxon>Hymenobacter</taxon>
    </lineage>
</organism>
<evidence type="ECO:0000256" key="1">
    <source>
        <dbReference type="SAM" id="MobiDB-lite"/>
    </source>
</evidence>
<evidence type="ECO:0000313" key="3">
    <source>
        <dbReference type="Proteomes" id="UP001165297"/>
    </source>
</evidence>
<gene>
    <name evidence="2" type="ORF">LGH70_09960</name>
</gene>
<comment type="caution">
    <text evidence="2">The sequence shown here is derived from an EMBL/GenBank/DDBJ whole genome shotgun (WGS) entry which is preliminary data.</text>
</comment>
<accession>A0ABS8ADW4</accession>
<evidence type="ECO:0000313" key="2">
    <source>
        <dbReference type="EMBL" id="MCB2377907.1"/>
    </source>
</evidence>
<dbReference type="Proteomes" id="UP001165297">
    <property type="component" value="Unassembled WGS sequence"/>
</dbReference>
<dbReference type="RefSeq" id="WP_226185084.1">
    <property type="nucleotide sequence ID" value="NZ_JAJADQ010000004.1"/>
</dbReference>
<feature type="region of interest" description="Disordered" evidence="1">
    <location>
        <begin position="106"/>
        <end position="177"/>
    </location>
</feature>